<dbReference type="SUPFAM" id="SSF56784">
    <property type="entry name" value="HAD-like"/>
    <property type="match status" value="1"/>
</dbReference>
<dbReference type="Gene3D" id="1.10.150.240">
    <property type="entry name" value="Putative phosphatase, domain 2"/>
    <property type="match status" value="1"/>
</dbReference>
<proteinExistence type="predicted"/>
<reference evidence="2" key="2">
    <citation type="submission" date="2023-11" db="EMBL/GenBank/DDBJ databases">
        <title>MicrobeMod: A computational toolkit for identifying prokaryotic methylation and restriction-modification with nanopore sequencing.</title>
        <authorList>
            <person name="Crits-Christoph A."/>
            <person name="Kang S.C."/>
            <person name="Lee H."/>
            <person name="Ostrov N."/>
        </authorList>
    </citation>
    <scope>NUCLEOTIDE SEQUENCE</scope>
    <source>
        <strain evidence="2">ATCC 51242</strain>
    </source>
</reference>
<dbReference type="PATRIC" id="fig|42256.3.peg.687"/>
<gene>
    <name evidence="1" type="ORF">RradSPS_0675</name>
    <name evidence="2" type="ORF">SIL72_04940</name>
</gene>
<dbReference type="InterPro" id="IPR023198">
    <property type="entry name" value="PGP-like_dom2"/>
</dbReference>
<sequence length="219" mass="23178">MSGRFEAVVFDCDGLLLDTEDLWEEGEARLLAAYGHEYTKEERRRLLGVSVADAGRIVADILGMPDREAELLAELQETCREIILKDARPMPGAEQLVADLEGRYPLGVASNAPSDLVRAALEKTGLIGAFGTVLGDGDVRAGKPAPDLYLLACERLGARPGRSVALEDSPTGAAAARAAGTFVIGIPSESGATFEADLIAASLEEETVRRLLLGEDGRG</sequence>
<dbReference type="Proteomes" id="UP001281130">
    <property type="component" value="Unassembled WGS sequence"/>
</dbReference>
<dbReference type="EMBL" id="CP007514">
    <property type="protein sequence ID" value="AHY45958.1"/>
    <property type="molecule type" value="Genomic_DNA"/>
</dbReference>
<dbReference type="GO" id="GO:0016787">
    <property type="term" value="F:hydrolase activity"/>
    <property type="evidence" value="ECO:0007669"/>
    <property type="project" value="UniProtKB-KW"/>
</dbReference>
<dbReference type="PRINTS" id="PR00413">
    <property type="entry name" value="HADHALOGNASE"/>
</dbReference>
<dbReference type="InterPro" id="IPR036412">
    <property type="entry name" value="HAD-like_sf"/>
</dbReference>
<evidence type="ECO:0000313" key="1">
    <source>
        <dbReference type="EMBL" id="AHY45958.1"/>
    </source>
</evidence>
<dbReference type="SFLD" id="SFLDG01129">
    <property type="entry name" value="C1.5:_HAD__Beta-PGM__Phosphata"/>
    <property type="match status" value="1"/>
</dbReference>
<organism evidence="1 3">
    <name type="scientific">Rubrobacter radiotolerans</name>
    <name type="common">Arthrobacter radiotolerans</name>
    <dbReference type="NCBI Taxonomy" id="42256"/>
    <lineage>
        <taxon>Bacteria</taxon>
        <taxon>Bacillati</taxon>
        <taxon>Actinomycetota</taxon>
        <taxon>Rubrobacteria</taxon>
        <taxon>Rubrobacterales</taxon>
        <taxon>Rubrobacteraceae</taxon>
        <taxon>Rubrobacter</taxon>
    </lineage>
</organism>
<dbReference type="InterPro" id="IPR023214">
    <property type="entry name" value="HAD_sf"/>
</dbReference>
<dbReference type="SFLD" id="SFLDG01135">
    <property type="entry name" value="C1.5.6:_HAD__Beta-PGM__Phospha"/>
    <property type="match status" value="1"/>
</dbReference>
<dbReference type="EMBL" id="JAWXXX010000001">
    <property type="protein sequence ID" value="MDX5893371.1"/>
    <property type="molecule type" value="Genomic_DNA"/>
</dbReference>
<dbReference type="RefSeq" id="WP_159449880.1">
    <property type="nucleotide sequence ID" value="NZ_CP007514.1"/>
</dbReference>
<dbReference type="Pfam" id="PF00702">
    <property type="entry name" value="Hydrolase"/>
    <property type="match status" value="1"/>
</dbReference>
<evidence type="ECO:0000313" key="2">
    <source>
        <dbReference type="EMBL" id="MDX5893371.1"/>
    </source>
</evidence>
<dbReference type="PANTHER" id="PTHR18901">
    <property type="entry name" value="2-DEOXYGLUCOSE-6-PHOSPHATE PHOSPHATASE 2"/>
    <property type="match status" value="1"/>
</dbReference>
<keyword evidence="3" id="KW-1185">Reference proteome</keyword>
<dbReference type="KEGG" id="rrd:RradSPS_0675"/>
<dbReference type="Proteomes" id="UP000025229">
    <property type="component" value="Chromosome"/>
</dbReference>
<dbReference type="Gene3D" id="3.40.50.1000">
    <property type="entry name" value="HAD superfamily/HAD-like"/>
    <property type="match status" value="1"/>
</dbReference>
<dbReference type="SFLD" id="SFLDS00003">
    <property type="entry name" value="Haloacid_Dehalogenase"/>
    <property type="match status" value="1"/>
</dbReference>
<dbReference type="NCBIfam" id="TIGR01509">
    <property type="entry name" value="HAD-SF-IA-v3"/>
    <property type="match status" value="1"/>
</dbReference>
<dbReference type="HOGENOM" id="CLU_045011_13_1_11"/>
<accession>A0A023X0U0</accession>
<keyword evidence="1" id="KW-0378">Hydrolase</keyword>
<name>A0A023X0U0_RUBRA</name>
<reference evidence="1 3" key="1">
    <citation type="submission" date="2014-03" db="EMBL/GenBank/DDBJ databases">
        <title>Complete genome sequence of the Radio-Resistant Rubrobacter radiotolerans RSPS-4.</title>
        <authorList>
            <person name="Egas C.C."/>
            <person name="Barroso C.C."/>
            <person name="Froufe H.J.C."/>
            <person name="Pacheco J.J."/>
            <person name="Albuquerque L.L."/>
            <person name="da Costa M.M.S."/>
        </authorList>
    </citation>
    <scope>NUCLEOTIDE SEQUENCE [LARGE SCALE GENOMIC DNA]</scope>
    <source>
        <strain evidence="1 3">RSPS-4</strain>
    </source>
</reference>
<dbReference type="AlphaFoldDB" id="A0A023X0U0"/>
<dbReference type="eggNOG" id="COG0637">
    <property type="taxonomic scope" value="Bacteria"/>
</dbReference>
<protein>
    <submittedName>
        <fullName evidence="2">HAD family phosphatase</fullName>
    </submittedName>
    <submittedName>
        <fullName evidence="1">HAD-SF-IA-v3: HAD hydrolase, family IA, variant 3</fullName>
    </submittedName>
</protein>
<dbReference type="InterPro" id="IPR006439">
    <property type="entry name" value="HAD-SF_hydro_IA"/>
</dbReference>
<evidence type="ECO:0000313" key="3">
    <source>
        <dbReference type="Proteomes" id="UP000025229"/>
    </source>
</evidence>
<dbReference type="PANTHER" id="PTHR18901:SF38">
    <property type="entry name" value="PSEUDOURIDINE-5'-PHOSPHATASE"/>
    <property type="match status" value="1"/>
</dbReference>